<keyword evidence="2" id="KW-1185">Reference proteome</keyword>
<dbReference type="OrthoDB" id="4772092at2759"/>
<dbReference type="KEGG" id="pfy:PFICI_10225"/>
<gene>
    <name evidence="1" type="ORF">PFICI_10225</name>
</gene>
<dbReference type="Proteomes" id="UP000030651">
    <property type="component" value="Unassembled WGS sequence"/>
</dbReference>
<dbReference type="EMBL" id="KI912115">
    <property type="protein sequence ID" value="ETS78163.1"/>
    <property type="molecule type" value="Genomic_DNA"/>
</dbReference>
<dbReference type="InParanoid" id="W3WWA7"/>
<protein>
    <submittedName>
        <fullName evidence="1">Uncharacterized protein</fullName>
    </submittedName>
</protein>
<evidence type="ECO:0000313" key="1">
    <source>
        <dbReference type="EMBL" id="ETS78163.1"/>
    </source>
</evidence>
<reference evidence="2" key="1">
    <citation type="journal article" date="2015" name="BMC Genomics">
        <title>Genomic and transcriptomic analysis of the endophytic fungus Pestalotiopsis fici reveals its lifestyle and high potential for synthesis of natural products.</title>
        <authorList>
            <person name="Wang X."/>
            <person name="Zhang X."/>
            <person name="Liu L."/>
            <person name="Xiang M."/>
            <person name="Wang W."/>
            <person name="Sun X."/>
            <person name="Che Y."/>
            <person name="Guo L."/>
            <person name="Liu G."/>
            <person name="Guo L."/>
            <person name="Wang C."/>
            <person name="Yin W.B."/>
            <person name="Stadler M."/>
            <person name="Zhang X."/>
            <person name="Liu X."/>
        </authorList>
    </citation>
    <scope>NUCLEOTIDE SEQUENCE [LARGE SCALE GENOMIC DNA]</scope>
    <source>
        <strain evidence="2">W106-1 / CGMCC3.15140</strain>
    </source>
</reference>
<dbReference type="AlphaFoldDB" id="W3WWA7"/>
<dbReference type="RefSeq" id="XP_007836997.1">
    <property type="nucleotide sequence ID" value="XM_007838806.1"/>
</dbReference>
<evidence type="ECO:0000313" key="2">
    <source>
        <dbReference type="Proteomes" id="UP000030651"/>
    </source>
</evidence>
<accession>W3WWA7</accession>
<proteinExistence type="predicted"/>
<name>W3WWA7_PESFW</name>
<sequence length="204" mass="23421">MSTELPGERALGDFHWNGVPLRNVPASWDDCKSLLDHTVWIVDNLRRCPFNAPRVILENSTKIERLFRPQMKRNEPQDKWEKAHVDLNDENKATALAYYLFFDSDQLILDRGVNCCGQCRNENNFGPGDTCFSGLKHVLQGACFNCVYNSTSDLCTFKRAADTGRFLGFTQNLLKQTSTEALLDMYDMTLEELEARRRRGEEES</sequence>
<dbReference type="HOGENOM" id="CLU_1343677_0_0_1"/>
<dbReference type="GeneID" id="19275238"/>
<organism evidence="1 2">
    <name type="scientific">Pestalotiopsis fici (strain W106-1 / CGMCC3.15140)</name>
    <dbReference type="NCBI Taxonomy" id="1229662"/>
    <lineage>
        <taxon>Eukaryota</taxon>
        <taxon>Fungi</taxon>
        <taxon>Dikarya</taxon>
        <taxon>Ascomycota</taxon>
        <taxon>Pezizomycotina</taxon>
        <taxon>Sordariomycetes</taxon>
        <taxon>Xylariomycetidae</taxon>
        <taxon>Amphisphaeriales</taxon>
        <taxon>Sporocadaceae</taxon>
        <taxon>Pestalotiopsis</taxon>
    </lineage>
</organism>